<dbReference type="EMBL" id="JARBJD010000015">
    <property type="protein sequence ID" value="KAK2961692.1"/>
    <property type="molecule type" value="Genomic_DNA"/>
</dbReference>
<protein>
    <submittedName>
        <fullName evidence="1">Uncharacterized protein</fullName>
    </submittedName>
</protein>
<sequence>MKDVERYSVGDDEGRYLVEILTQNDWWMLDLEEEDRRTDFIVRLIALVRRITMGRHVLLQKPVSYRRTRVFGA</sequence>
<organism evidence="1 2">
    <name type="scientific">Blattamonas nauphoetae</name>
    <dbReference type="NCBI Taxonomy" id="2049346"/>
    <lineage>
        <taxon>Eukaryota</taxon>
        <taxon>Metamonada</taxon>
        <taxon>Preaxostyla</taxon>
        <taxon>Oxymonadida</taxon>
        <taxon>Blattamonas</taxon>
    </lineage>
</organism>
<name>A0ABQ9YD47_9EUKA</name>
<evidence type="ECO:0000313" key="1">
    <source>
        <dbReference type="EMBL" id="KAK2961692.1"/>
    </source>
</evidence>
<keyword evidence="2" id="KW-1185">Reference proteome</keyword>
<comment type="caution">
    <text evidence="1">The sequence shown here is derived from an EMBL/GenBank/DDBJ whole genome shotgun (WGS) entry which is preliminary data.</text>
</comment>
<reference evidence="1 2" key="1">
    <citation type="journal article" date="2022" name="bioRxiv">
        <title>Genomics of Preaxostyla Flagellates Illuminates Evolutionary Transitions and the Path Towards Mitochondrial Loss.</title>
        <authorList>
            <person name="Novak L.V.F."/>
            <person name="Treitli S.C."/>
            <person name="Pyrih J."/>
            <person name="Halakuc P."/>
            <person name="Pipaliya S.V."/>
            <person name="Vacek V."/>
            <person name="Brzon O."/>
            <person name="Soukal P."/>
            <person name="Eme L."/>
            <person name="Dacks J.B."/>
            <person name="Karnkowska A."/>
            <person name="Elias M."/>
            <person name="Hampl V."/>
        </authorList>
    </citation>
    <scope>NUCLEOTIDE SEQUENCE [LARGE SCALE GENOMIC DNA]</scope>
    <source>
        <strain evidence="1">NAU3</strain>
        <tissue evidence="1">Gut</tissue>
    </source>
</reference>
<evidence type="ECO:0000313" key="2">
    <source>
        <dbReference type="Proteomes" id="UP001281761"/>
    </source>
</evidence>
<gene>
    <name evidence="1" type="ORF">BLNAU_3490</name>
</gene>
<dbReference type="Proteomes" id="UP001281761">
    <property type="component" value="Unassembled WGS sequence"/>
</dbReference>
<accession>A0ABQ9YD47</accession>
<proteinExistence type="predicted"/>